<proteinExistence type="predicted"/>
<dbReference type="InterPro" id="IPR002509">
    <property type="entry name" value="NODB_dom"/>
</dbReference>
<dbReference type="InterPro" id="IPR051398">
    <property type="entry name" value="Polysacch_Deacetylase"/>
</dbReference>
<dbReference type="PROSITE" id="PS51677">
    <property type="entry name" value="NODB"/>
    <property type="match status" value="1"/>
</dbReference>
<evidence type="ECO:0000313" key="2">
    <source>
        <dbReference type="EMBL" id="MBU5592164.1"/>
    </source>
</evidence>
<accession>A0ABS6F2S6</accession>
<evidence type="ECO:0000313" key="3">
    <source>
        <dbReference type="Proteomes" id="UP000736583"/>
    </source>
</evidence>
<name>A0ABS6F2S6_9CLOT</name>
<organism evidence="2 3">
    <name type="scientific">Clostridium simiarum</name>
    <dbReference type="NCBI Taxonomy" id="2841506"/>
    <lineage>
        <taxon>Bacteria</taxon>
        <taxon>Bacillati</taxon>
        <taxon>Bacillota</taxon>
        <taxon>Clostridia</taxon>
        <taxon>Eubacteriales</taxon>
        <taxon>Clostridiaceae</taxon>
        <taxon>Clostridium</taxon>
    </lineage>
</organism>
<dbReference type="PANTHER" id="PTHR34216:SF3">
    <property type="entry name" value="POLY-BETA-1,6-N-ACETYL-D-GLUCOSAMINE N-DEACETYLASE"/>
    <property type="match status" value="1"/>
</dbReference>
<comment type="caution">
    <text evidence="2">The sequence shown here is derived from an EMBL/GenBank/DDBJ whole genome shotgun (WGS) entry which is preliminary data.</text>
</comment>
<dbReference type="EMBL" id="JAHLQL010000003">
    <property type="protein sequence ID" value="MBU5592164.1"/>
    <property type="molecule type" value="Genomic_DNA"/>
</dbReference>
<dbReference type="Pfam" id="PF01522">
    <property type="entry name" value="Polysacc_deac_1"/>
    <property type="match status" value="1"/>
</dbReference>
<reference evidence="2 3" key="1">
    <citation type="submission" date="2021-06" db="EMBL/GenBank/DDBJ databases">
        <authorList>
            <person name="Sun Q."/>
            <person name="Li D."/>
        </authorList>
    </citation>
    <scope>NUCLEOTIDE SEQUENCE [LARGE SCALE GENOMIC DNA]</scope>
    <source>
        <strain evidence="2 3">MSJ-4</strain>
    </source>
</reference>
<keyword evidence="3" id="KW-1185">Reference proteome</keyword>
<gene>
    <name evidence="2" type="ORF">KQI89_10365</name>
</gene>
<dbReference type="PANTHER" id="PTHR34216">
    <property type="match status" value="1"/>
</dbReference>
<feature type="domain" description="NodB homology" evidence="1">
    <location>
        <begin position="80"/>
        <end position="247"/>
    </location>
</feature>
<protein>
    <submittedName>
        <fullName evidence="2">Polysaccharide deacetylase family protein</fullName>
    </submittedName>
</protein>
<dbReference type="RefSeq" id="WP_216457012.1">
    <property type="nucleotide sequence ID" value="NZ_JAHLQL010000003.1"/>
</dbReference>
<sequence>MSAFHVLMYHEIIKKEDFNTNNNSVIKVNQQYEDILPKPLFVFLEEFEKQMDYLHKSGYVTLKLHQIIEFFYKNKPLPEKSVLITFDDMYKSSLIYAYPILKKYGFSAVGFVVLDWLFNEEKSYSKTESVCLSKGELDKMKDVFQYANHSKALHTRKDGVTALQTIDKGSFIDDVKGCENFVEVKNIYAYPFGVFKEEVVHWLKELGFLLAFTTEGGRNDINTNPLMLHRNAVVLQCTLEQFKTILN</sequence>
<dbReference type="Proteomes" id="UP000736583">
    <property type="component" value="Unassembled WGS sequence"/>
</dbReference>
<evidence type="ECO:0000259" key="1">
    <source>
        <dbReference type="PROSITE" id="PS51677"/>
    </source>
</evidence>